<feature type="domain" description="VOC" evidence="1">
    <location>
        <begin position="7"/>
        <end position="122"/>
    </location>
</feature>
<name>A0A0U5L789_9GAMM</name>
<dbReference type="STRING" id="1619313.EM595_2977"/>
<dbReference type="EMBL" id="LN907827">
    <property type="protein sequence ID" value="CUU25208.1"/>
    <property type="molecule type" value="Genomic_DNA"/>
</dbReference>
<dbReference type="InterPro" id="IPR029068">
    <property type="entry name" value="Glyas_Bleomycin-R_OHBP_Dase"/>
</dbReference>
<dbReference type="PATRIC" id="fig|1619313.3.peg.3090"/>
<dbReference type="AlphaFoldDB" id="A0A0U5L789"/>
<dbReference type="OrthoDB" id="9803104at2"/>
<dbReference type="Proteomes" id="UP000059419">
    <property type="component" value="Chromosome 1"/>
</dbReference>
<dbReference type="PROSITE" id="PS51819">
    <property type="entry name" value="VOC"/>
    <property type="match status" value="1"/>
</dbReference>
<dbReference type="InterPro" id="IPR037523">
    <property type="entry name" value="VOC_core"/>
</dbReference>
<dbReference type="Gene3D" id="3.10.180.10">
    <property type="entry name" value="2,3-Dihydroxybiphenyl 1,2-Dioxygenase, domain 1"/>
    <property type="match status" value="1"/>
</dbReference>
<dbReference type="RefSeq" id="WP_067433671.1">
    <property type="nucleotide sequence ID" value="NZ_CP072598.1"/>
</dbReference>
<dbReference type="GeneID" id="84612050"/>
<dbReference type="Pfam" id="PF00903">
    <property type="entry name" value="Glyoxalase"/>
    <property type="match status" value="1"/>
</dbReference>
<gene>
    <name evidence="2" type="ORF">EM595_2977</name>
</gene>
<evidence type="ECO:0000259" key="1">
    <source>
        <dbReference type="PROSITE" id="PS51819"/>
    </source>
</evidence>
<sequence>MTDSTLLAGAFVLAVPDLSRSAAYFRDVLGFTLAWPEASGWQLATRGAVRIMLGHSPDAMLPSATGDHSYFAYLYVDDAAALYAEFARNGAILPQPPEDKPHGMREFSVVTPDGHRMMVGEDLD</sequence>
<proteinExistence type="predicted"/>
<keyword evidence="3" id="KW-1185">Reference proteome</keyword>
<protein>
    <recommendedName>
        <fullName evidence="1">VOC domain-containing protein</fullName>
    </recommendedName>
</protein>
<evidence type="ECO:0000313" key="3">
    <source>
        <dbReference type="Proteomes" id="UP000059419"/>
    </source>
</evidence>
<evidence type="ECO:0000313" key="2">
    <source>
        <dbReference type="EMBL" id="CUU25208.1"/>
    </source>
</evidence>
<reference evidence="3" key="1">
    <citation type="submission" date="2015-11" db="EMBL/GenBank/DDBJ databases">
        <authorList>
            <person name="Blom J."/>
        </authorList>
    </citation>
    <scope>NUCLEOTIDE SEQUENCE [LARGE SCALE GENOMIC DNA]</scope>
</reference>
<organism evidence="2 3">
    <name type="scientific">Duffyella gerundensis</name>
    <dbReference type="NCBI Taxonomy" id="1619313"/>
    <lineage>
        <taxon>Bacteria</taxon>
        <taxon>Pseudomonadati</taxon>
        <taxon>Pseudomonadota</taxon>
        <taxon>Gammaproteobacteria</taxon>
        <taxon>Enterobacterales</taxon>
        <taxon>Erwiniaceae</taxon>
        <taxon>Duffyella</taxon>
    </lineage>
</organism>
<dbReference type="InterPro" id="IPR004360">
    <property type="entry name" value="Glyas_Fos-R_dOase_dom"/>
</dbReference>
<dbReference type="KEGG" id="ege:EM595_2977"/>
<dbReference type="SUPFAM" id="SSF54593">
    <property type="entry name" value="Glyoxalase/Bleomycin resistance protein/Dihydroxybiphenyl dioxygenase"/>
    <property type="match status" value="1"/>
</dbReference>
<accession>A0A0U5L789</accession>